<dbReference type="Proteomes" id="UP000426246">
    <property type="component" value="Chromosome"/>
</dbReference>
<proteinExistence type="predicted"/>
<gene>
    <name evidence="2" type="ORF">EHS13_02815</name>
</gene>
<dbReference type="InterPro" id="IPR017853">
    <property type="entry name" value="GH"/>
</dbReference>
<organism evidence="2 3">
    <name type="scientific">Paenibacillus psychroresistens</name>
    <dbReference type="NCBI Taxonomy" id="1778678"/>
    <lineage>
        <taxon>Bacteria</taxon>
        <taxon>Bacillati</taxon>
        <taxon>Bacillota</taxon>
        <taxon>Bacilli</taxon>
        <taxon>Bacillales</taxon>
        <taxon>Paenibacillaceae</taxon>
        <taxon>Paenibacillus</taxon>
    </lineage>
</organism>
<evidence type="ECO:0000313" key="2">
    <source>
        <dbReference type="EMBL" id="QGQ93910.1"/>
    </source>
</evidence>
<dbReference type="EMBL" id="CP034235">
    <property type="protein sequence ID" value="QGQ93910.1"/>
    <property type="molecule type" value="Genomic_DNA"/>
</dbReference>
<dbReference type="KEGG" id="ppsc:EHS13_02815"/>
<name>A0A6B8RCI2_9BACL</name>
<dbReference type="Pfam" id="PF14488">
    <property type="entry name" value="DUF4434"/>
    <property type="match status" value="1"/>
</dbReference>
<dbReference type="Gene3D" id="3.20.20.80">
    <property type="entry name" value="Glycosidases"/>
    <property type="match status" value="1"/>
</dbReference>
<dbReference type="OrthoDB" id="6044697at2"/>
<evidence type="ECO:0000313" key="3">
    <source>
        <dbReference type="Proteomes" id="UP000426246"/>
    </source>
</evidence>
<accession>A0A6B8RCI2</accession>
<dbReference type="InterPro" id="IPR027849">
    <property type="entry name" value="DUF4434"/>
</dbReference>
<sequence length="120" mass="13832">MMIFCKARLLVRRIFDYSIEIAGDIYSKYGSNASFKGWYLSFEVDNWNFLTSTQWDRMNVFYQNVSNYLKSLNSSKTVMISPFYNTFGGQTSAAWQTMWQYILAANPNIDILALQDGVGA</sequence>
<keyword evidence="3" id="KW-1185">Reference proteome</keyword>
<evidence type="ECO:0000259" key="1">
    <source>
        <dbReference type="Pfam" id="PF14488"/>
    </source>
</evidence>
<dbReference type="SUPFAM" id="SSF51445">
    <property type="entry name" value="(Trans)glycosidases"/>
    <property type="match status" value="1"/>
</dbReference>
<protein>
    <submittedName>
        <fullName evidence="2">DUF4434 domain-containing protein</fullName>
    </submittedName>
</protein>
<dbReference type="AlphaFoldDB" id="A0A6B8RCI2"/>
<reference evidence="3" key="1">
    <citation type="submission" date="2018-11" db="EMBL/GenBank/DDBJ databases">
        <title>Complete genome sequence of Paenibacillus sp. ML311-T8.</title>
        <authorList>
            <person name="Nam Y.-D."/>
            <person name="Kang J."/>
            <person name="Chung W.-H."/>
            <person name="Park Y.S."/>
        </authorList>
    </citation>
    <scope>NUCLEOTIDE SEQUENCE [LARGE SCALE GENOMIC DNA]</scope>
    <source>
        <strain evidence="3">ML311-T8</strain>
    </source>
</reference>
<feature type="domain" description="DUF4434" evidence="1">
    <location>
        <begin position="12"/>
        <end position="120"/>
    </location>
</feature>